<dbReference type="SUPFAM" id="SSF53335">
    <property type="entry name" value="S-adenosyl-L-methionine-dependent methyltransferases"/>
    <property type="match status" value="1"/>
</dbReference>
<feature type="region of interest" description="Disordered" evidence="1">
    <location>
        <begin position="1"/>
        <end position="20"/>
    </location>
</feature>
<reference evidence="2 3" key="1">
    <citation type="journal article" date="2015" name="Nature">
        <title>rRNA introns, odd ribosomes, and small enigmatic genomes across a large radiation of phyla.</title>
        <authorList>
            <person name="Brown C.T."/>
            <person name="Hug L.A."/>
            <person name="Thomas B.C."/>
            <person name="Sharon I."/>
            <person name="Castelle C.J."/>
            <person name="Singh A."/>
            <person name="Wilkins M.J."/>
            <person name="Williams K.H."/>
            <person name="Banfield J.F."/>
        </authorList>
    </citation>
    <scope>NUCLEOTIDE SEQUENCE [LARGE SCALE GENOMIC DNA]</scope>
</reference>
<feature type="compositionally biased region" description="Polar residues" evidence="1">
    <location>
        <begin position="1"/>
        <end position="19"/>
    </location>
</feature>
<dbReference type="Gene3D" id="3.40.50.150">
    <property type="entry name" value="Vaccinia Virus protein VP39"/>
    <property type="match status" value="1"/>
</dbReference>
<dbReference type="AlphaFoldDB" id="A0A0G0T3V3"/>
<evidence type="ECO:0000256" key="1">
    <source>
        <dbReference type="SAM" id="MobiDB-lite"/>
    </source>
</evidence>
<comment type="caution">
    <text evidence="2">The sequence shown here is derived from an EMBL/GenBank/DDBJ whole genome shotgun (WGS) entry which is preliminary data.</text>
</comment>
<proteinExistence type="predicted"/>
<name>A0A0G0T3V3_9BACT</name>
<evidence type="ECO:0008006" key="4">
    <source>
        <dbReference type="Google" id="ProtNLM"/>
    </source>
</evidence>
<gene>
    <name evidence="2" type="ORF">UU14_C0020G0011</name>
</gene>
<sequence length="315" mass="35510">MSQPVNQEPQLTPETSQQKPFAEHPDWFNTFLDHFNGKRLGTKVTPEHLQEKFPALWSKITDPSQPVDILFIGAGNGIYEVPLIADFAHTRGESNGMSVYCMDPSQKLHEQFVQNAQSQGVAGTVKGYAETTFEDPSYHPPKADLAVASHCWYYVPDGEGTSPETNPLVKFAQAIKPGGAGLIALQSETSDNFKFRREFTPKVHGRSVTEKSGEDIERQLDTLGIVHEGVDVKAETDMTPIFPQGTFDPTEEGKKILSFMVREEWDKLTPELQGEIKARLTETVKRNVEETDKNVMYFRERFIWMPGKESTEESR</sequence>
<organism evidence="2 3">
    <name type="scientific">Candidatus Roizmanbacteria bacterium GW2011_GWB1_40_7</name>
    <dbReference type="NCBI Taxonomy" id="1618482"/>
    <lineage>
        <taxon>Bacteria</taxon>
        <taxon>Candidatus Roizmaniibacteriota</taxon>
    </lineage>
</organism>
<evidence type="ECO:0000313" key="3">
    <source>
        <dbReference type="Proteomes" id="UP000034664"/>
    </source>
</evidence>
<protein>
    <recommendedName>
        <fullName evidence="4">Methyltransferase domain-containing protein</fullName>
    </recommendedName>
</protein>
<dbReference type="InterPro" id="IPR029063">
    <property type="entry name" value="SAM-dependent_MTases_sf"/>
</dbReference>
<dbReference type="EMBL" id="LBZM01000020">
    <property type="protein sequence ID" value="KKR71738.1"/>
    <property type="molecule type" value="Genomic_DNA"/>
</dbReference>
<dbReference type="Proteomes" id="UP000034664">
    <property type="component" value="Unassembled WGS sequence"/>
</dbReference>
<accession>A0A0G0T3V3</accession>
<evidence type="ECO:0000313" key="2">
    <source>
        <dbReference type="EMBL" id="KKR71738.1"/>
    </source>
</evidence>